<dbReference type="OrthoDB" id="9804010at2"/>
<sequence>MTINVTWQNDCRFQVVTEAGFEVFIDADNKSAPCPTEILLSALGSCSATDVTLYFKDNDIELKSLNNRLTYQLTKTEPRLYKSVNLHFSIEAKGVSETLLNKAIEEAINKYCHVCLMLQPAMHISHSVEIINS</sequence>
<evidence type="ECO:0000313" key="1">
    <source>
        <dbReference type="EMBL" id="KGJ86753.1"/>
    </source>
</evidence>
<dbReference type="Pfam" id="PF02566">
    <property type="entry name" value="OsmC"/>
    <property type="match status" value="1"/>
</dbReference>
<dbReference type="InterPro" id="IPR015946">
    <property type="entry name" value="KH_dom-like_a/b"/>
</dbReference>
<dbReference type="Gene3D" id="3.30.300.20">
    <property type="match status" value="1"/>
</dbReference>
<comment type="caution">
    <text evidence="1">The sequence shown here is derived from an EMBL/GenBank/DDBJ whole genome shotgun (WGS) entry which is preliminary data.</text>
</comment>
<dbReference type="InterPro" id="IPR036102">
    <property type="entry name" value="OsmC/Ohrsf"/>
</dbReference>
<proteinExistence type="predicted"/>
<dbReference type="PATRIC" id="fig|28229.4.peg.4421"/>
<gene>
    <name evidence="1" type="ORF">ND2E_0925</name>
</gene>
<dbReference type="RefSeq" id="WP_033095952.1">
    <property type="nucleotide sequence ID" value="NZ_JQED01000056.1"/>
</dbReference>
<dbReference type="EMBL" id="JQED01000056">
    <property type="protein sequence ID" value="KGJ86753.1"/>
    <property type="molecule type" value="Genomic_DNA"/>
</dbReference>
<dbReference type="PANTHER" id="PTHR34352:SF1">
    <property type="entry name" value="PROTEIN YHFA"/>
    <property type="match status" value="1"/>
</dbReference>
<dbReference type="Proteomes" id="UP000029843">
    <property type="component" value="Unassembled WGS sequence"/>
</dbReference>
<evidence type="ECO:0000313" key="2">
    <source>
        <dbReference type="Proteomes" id="UP000029843"/>
    </source>
</evidence>
<reference evidence="1 2" key="1">
    <citation type="submission" date="2014-08" db="EMBL/GenBank/DDBJ databases">
        <title>Genomic and Phenotypic Diversity of Colwellia psychrerythraea strains from Disparate Marine Basins.</title>
        <authorList>
            <person name="Techtmann S.M."/>
            <person name="Stelling S.C."/>
            <person name="Utturkar S.M."/>
            <person name="Alshibli N."/>
            <person name="Harris A."/>
            <person name="Brown S.D."/>
            <person name="Hazen T.C."/>
        </authorList>
    </citation>
    <scope>NUCLEOTIDE SEQUENCE [LARGE SCALE GENOMIC DNA]</scope>
    <source>
        <strain evidence="1 2">ND2E</strain>
    </source>
</reference>
<protein>
    <submittedName>
        <fullName evidence="1">OsmC family protein</fullName>
    </submittedName>
</protein>
<dbReference type="SUPFAM" id="SSF82784">
    <property type="entry name" value="OsmC-like"/>
    <property type="match status" value="1"/>
</dbReference>
<organism evidence="1 2">
    <name type="scientific">Colwellia psychrerythraea</name>
    <name type="common">Vibrio psychroerythus</name>
    <dbReference type="NCBI Taxonomy" id="28229"/>
    <lineage>
        <taxon>Bacteria</taxon>
        <taxon>Pseudomonadati</taxon>
        <taxon>Pseudomonadota</taxon>
        <taxon>Gammaproteobacteria</taxon>
        <taxon>Alteromonadales</taxon>
        <taxon>Colwelliaceae</taxon>
        <taxon>Colwellia</taxon>
    </lineage>
</organism>
<dbReference type="InterPro" id="IPR003718">
    <property type="entry name" value="OsmC/Ohr_fam"/>
</dbReference>
<dbReference type="PANTHER" id="PTHR34352">
    <property type="entry name" value="PROTEIN YHFA"/>
    <property type="match status" value="1"/>
</dbReference>
<name>A0A099KAY1_COLPS</name>
<dbReference type="AlphaFoldDB" id="A0A099KAY1"/>
<accession>A0A099KAY1</accession>